<evidence type="ECO:0000313" key="3">
    <source>
        <dbReference type="Proteomes" id="UP000027361"/>
    </source>
</evidence>
<dbReference type="InParanoid" id="A0A066VCD3"/>
<dbReference type="HOGENOM" id="CLU_1489994_0_0_1"/>
<dbReference type="EMBL" id="JMSN01000127">
    <property type="protein sequence ID" value="KDN37948.1"/>
    <property type="molecule type" value="Genomic_DNA"/>
</dbReference>
<evidence type="ECO:0000256" key="1">
    <source>
        <dbReference type="SAM" id="MobiDB-lite"/>
    </source>
</evidence>
<feature type="compositionally biased region" description="Polar residues" evidence="1">
    <location>
        <begin position="10"/>
        <end position="33"/>
    </location>
</feature>
<feature type="region of interest" description="Disordered" evidence="1">
    <location>
        <begin position="114"/>
        <end position="135"/>
    </location>
</feature>
<organism evidence="2 3">
    <name type="scientific">Tilletiaria anomala (strain ATCC 24038 / CBS 436.72 / UBC 951)</name>
    <dbReference type="NCBI Taxonomy" id="1037660"/>
    <lineage>
        <taxon>Eukaryota</taxon>
        <taxon>Fungi</taxon>
        <taxon>Dikarya</taxon>
        <taxon>Basidiomycota</taxon>
        <taxon>Ustilaginomycotina</taxon>
        <taxon>Exobasidiomycetes</taxon>
        <taxon>Georgefischeriales</taxon>
        <taxon>Tilletiariaceae</taxon>
        <taxon>Tilletiaria</taxon>
    </lineage>
</organism>
<evidence type="ECO:0000313" key="2">
    <source>
        <dbReference type="EMBL" id="KDN37948.1"/>
    </source>
</evidence>
<dbReference type="Proteomes" id="UP000027361">
    <property type="component" value="Unassembled WGS sequence"/>
</dbReference>
<feature type="region of interest" description="Disordered" evidence="1">
    <location>
        <begin position="1"/>
        <end position="36"/>
    </location>
</feature>
<proteinExistence type="predicted"/>
<dbReference type="GeneID" id="25267364"/>
<keyword evidence="3" id="KW-1185">Reference proteome</keyword>
<sequence>MVLQLPGTAPQVQKRPSPNLHNNQPTSSNTSSALRPISIGSGGARCTRLIVVCQIQLSLECPPSAPLHSGRRNDARFRRTAPSSTFDVCNTFDASVARNTMQRILDLHTTHTGSTAALRSGGGGSCEGPRHVHSRGAEAEPDQVCLLLSLRAIIRIRGVGEHVPLICVRFHWRSTTSSCRQ</sequence>
<protein>
    <submittedName>
        <fullName evidence="2">Uncharacterized protein</fullName>
    </submittedName>
</protein>
<dbReference type="RefSeq" id="XP_013240538.1">
    <property type="nucleotide sequence ID" value="XM_013385084.1"/>
</dbReference>
<name>A0A066VCD3_TILAU</name>
<accession>A0A066VCD3</accession>
<gene>
    <name evidence="2" type="ORF">K437DRAFT_31433</name>
</gene>
<comment type="caution">
    <text evidence="2">The sequence shown here is derived from an EMBL/GenBank/DDBJ whole genome shotgun (WGS) entry which is preliminary data.</text>
</comment>
<dbReference type="AlphaFoldDB" id="A0A066VCD3"/>
<reference evidence="2 3" key="1">
    <citation type="submission" date="2014-05" db="EMBL/GenBank/DDBJ databases">
        <title>Draft genome sequence of a rare smut relative, Tilletiaria anomala UBC 951.</title>
        <authorList>
            <consortium name="DOE Joint Genome Institute"/>
            <person name="Toome M."/>
            <person name="Kuo A."/>
            <person name="Henrissat B."/>
            <person name="Lipzen A."/>
            <person name="Tritt A."/>
            <person name="Yoshinaga Y."/>
            <person name="Zane M."/>
            <person name="Barry K."/>
            <person name="Grigoriev I.V."/>
            <person name="Spatafora J.W."/>
            <person name="Aimea M.C."/>
        </authorList>
    </citation>
    <scope>NUCLEOTIDE SEQUENCE [LARGE SCALE GENOMIC DNA]</scope>
    <source>
        <strain evidence="2 3">UBC 951</strain>
    </source>
</reference>